<dbReference type="InterPro" id="IPR042280">
    <property type="entry name" value="SLC3A2"/>
</dbReference>
<dbReference type="GO" id="GO:0015190">
    <property type="term" value="F:L-leucine transmembrane transporter activity"/>
    <property type="evidence" value="ECO:0007669"/>
    <property type="project" value="TreeGrafter"/>
</dbReference>
<dbReference type="GO" id="GO:0015173">
    <property type="term" value="F:aromatic amino acid transmembrane transporter activity"/>
    <property type="evidence" value="ECO:0007669"/>
    <property type="project" value="TreeGrafter"/>
</dbReference>
<protein>
    <submittedName>
        <fullName evidence="1">Uncharacterized protein</fullName>
    </submittedName>
</protein>
<reference evidence="1" key="2">
    <citation type="submission" date="2025-09" db="UniProtKB">
        <authorList>
            <consortium name="Ensembl"/>
        </authorList>
    </citation>
    <scope>IDENTIFICATION</scope>
</reference>
<dbReference type="GO" id="GO:0016324">
    <property type="term" value="C:apical plasma membrane"/>
    <property type="evidence" value="ECO:0007669"/>
    <property type="project" value="TreeGrafter"/>
</dbReference>
<dbReference type="GO" id="GO:0015180">
    <property type="term" value="F:L-alanine transmembrane transporter activity"/>
    <property type="evidence" value="ECO:0007669"/>
    <property type="project" value="TreeGrafter"/>
</dbReference>
<dbReference type="AlphaFoldDB" id="A0A8C0AR33"/>
<proteinExistence type="predicted"/>
<organism evidence="1 2">
    <name type="scientific">Buteo japonicus</name>
    <dbReference type="NCBI Taxonomy" id="224669"/>
    <lineage>
        <taxon>Eukaryota</taxon>
        <taxon>Metazoa</taxon>
        <taxon>Chordata</taxon>
        <taxon>Craniata</taxon>
        <taxon>Vertebrata</taxon>
        <taxon>Euteleostomi</taxon>
        <taxon>Archelosauria</taxon>
        <taxon>Archosauria</taxon>
        <taxon>Dinosauria</taxon>
        <taxon>Saurischia</taxon>
        <taxon>Theropoda</taxon>
        <taxon>Coelurosauria</taxon>
        <taxon>Aves</taxon>
        <taxon>Neognathae</taxon>
        <taxon>Neoaves</taxon>
        <taxon>Telluraves</taxon>
        <taxon>Accipitrimorphae</taxon>
        <taxon>Accipitriformes</taxon>
        <taxon>Accipitridae</taxon>
        <taxon>Accipitrinae</taxon>
        <taxon>Buteo</taxon>
    </lineage>
</organism>
<sequence>MPPSTFLEVVPQGLFLRGQYSFFLKGAMSQLVGGPLQTPLTLPSPQARLLELCRHLGALRVRERSLSLGEAEAIPAGQAAAFLRSWDQSERFLVVLNPRNQTLHLALEDPRLPPQATL</sequence>
<dbReference type="GO" id="GO:1903801">
    <property type="term" value="P:L-leucine import across plasma membrane"/>
    <property type="evidence" value="ECO:0007669"/>
    <property type="project" value="TreeGrafter"/>
</dbReference>
<dbReference type="GO" id="GO:0015823">
    <property type="term" value="P:phenylalanine transport"/>
    <property type="evidence" value="ECO:0007669"/>
    <property type="project" value="TreeGrafter"/>
</dbReference>
<dbReference type="Proteomes" id="UP000694555">
    <property type="component" value="Unplaced"/>
</dbReference>
<dbReference type="GO" id="GO:0016323">
    <property type="term" value="C:basolateral plasma membrane"/>
    <property type="evidence" value="ECO:0007669"/>
    <property type="project" value="TreeGrafter"/>
</dbReference>
<evidence type="ECO:0000313" key="2">
    <source>
        <dbReference type="Proteomes" id="UP000694555"/>
    </source>
</evidence>
<dbReference type="Ensembl" id="ENSBJAT00000006073.1">
    <property type="protein sequence ID" value="ENSBJAP00000005899.1"/>
    <property type="gene ID" value="ENSBJAG00000004237.1"/>
</dbReference>
<accession>A0A8C0AR33</accession>
<evidence type="ECO:0000313" key="1">
    <source>
        <dbReference type="Ensembl" id="ENSBJAP00000005899.1"/>
    </source>
</evidence>
<dbReference type="PANTHER" id="PTHR46673">
    <property type="entry name" value="4F2 CELL-SURFACE ANTIGEN HEAVY CHAIN"/>
    <property type="match status" value="1"/>
</dbReference>
<keyword evidence="2" id="KW-1185">Reference proteome</keyword>
<dbReference type="GO" id="GO:1904273">
    <property type="term" value="P:L-alanine import across plasma membrane"/>
    <property type="evidence" value="ECO:0007669"/>
    <property type="project" value="TreeGrafter"/>
</dbReference>
<name>A0A8C0AR33_9AVES</name>
<dbReference type="InterPro" id="IPR013780">
    <property type="entry name" value="Glyco_hydro_b"/>
</dbReference>
<dbReference type="PANTHER" id="PTHR46673:SF1">
    <property type="entry name" value="4F2 CELL-SURFACE ANTIGEN HEAVY CHAIN"/>
    <property type="match status" value="1"/>
</dbReference>
<dbReference type="Gene3D" id="2.60.40.1180">
    <property type="entry name" value="Golgi alpha-mannosidase II"/>
    <property type="match status" value="1"/>
</dbReference>
<reference evidence="1" key="1">
    <citation type="submission" date="2025-08" db="UniProtKB">
        <authorList>
            <consortium name="Ensembl"/>
        </authorList>
    </citation>
    <scope>IDENTIFICATION</scope>
</reference>